<feature type="region of interest" description="Disordered" evidence="1">
    <location>
        <begin position="1"/>
        <end position="61"/>
    </location>
</feature>
<gene>
    <name evidence="2" type="ORF">SARC_12700</name>
</gene>
<name>A0A0L0FE64_9EUKA</name>
<dbReference type="RefSeq" id="XP_014148663.1">
    <property type="nucleotide sequence ID" value="XM_014293188.1"/>
</dbReference>
<proteinExistence type="predicted"/>
<feature type="compositionally biased region" description="Low complexity" evidence="1">
    <location>
        <begin position="28"/>
        <end position="39"/>
    </location>
</feature>
<evidence type="ECO:0000313" key="3">
    <source>
        <dbReference type="Proteomes" id="UP000054560"/>
    </source>
</evidence>
<feature type="non-terminal residue" evidence="2">
    <location>
        <position position="1"/>
    </location>
</feature>
<feature type="compositionally biased region" description="Polar residues" evidence="1">
    <location>
        <begin position="8"/>
        <end position="22"/>
    </location>
</feature>
<organism evidence="2 3">
    <name type="scientific">Sphaeroforma arctica JP610</name>
    <dbReference type="NCBI Taxonomy" id="667725"/>
    <lineage>
        <taxon>Eukaryota</taxon>
        <taxon>Ichthyosporea</taxon>
        <taxon>Ichthyophonida</taxon>
        <taxon>Sphaeroforma</taxon>
    </lineage>
</organism>
<evidence type="ECO:0000313" key="2">
    <source>
        <dbReference type="EMBL" id="KNC74761.1"/>
    </source>
</evidence>
<accession>A0A0L0FE64</accession>
<keyword evidence="3" id="KW-1185">Reference proteome</keyword>
<dbReference type="EMBL" id="KQ244110">
    <property type="protein sequence ID" value="KNC74761.1"/>
    <property type="molecule type" value="Genomic_DNA"/>
</dbReference>
<dbReference type="AlphaFoldDB" id="A0A0L0FE64"/>
<feature type="non-terminal residue" evidence="2">
    <location>
        <position position="76"/>
    </location>
</feature>
<dbReference type="GeneID" id="25913204"/>
<dbReference type="Proteomes" id="UP000054560">
    <property type="component" value="Unassembled WGS sequence"/>
</dbReference>
<reference evidence="2 3" key="1">
    <citation type="submission" date="2011-02" db="EMBL/GenBank/DDBJ databases">
        <title>The Genome Sequence of Sphaeroforma arctica JP610.</title>
        <authorList>
            <consortium name="The Broad Institute Genome Sequencing Platform"/>
            <person name="Russ C."/>
            <person name="Cuomo C."/>
            <person name="Young S.K."/>
            <person name="Zeng Q."/>
            <person name="Gargeya S."/>
            <person name="Alvarado L."/>
            <person name="Berlin A."/>
            <person name="Chapman S.B."/>
            <person name="Chen Z."/>
            <person name="Freedman E."/>
            <person name="Gellesch M."/>
            <person name="Goldberg J."/>
            <person name="Griggs A."/>
            <person name="Gujja S."/>
            <person name="Heilman E."/>
            <person name="Heiman D."/>
            <person name="Howarth C."/>
            <person name="Mehta T."/>
            <person name="Neiman D."/>
            <person name="Pearson M."/>
            <person name="Roberts A."/>
            <person name="Saif S."/>
            <person name="Shea T."/>
            <person name="Shenoy N."/>
            <person name="Sisk P."/>
            <person name="Stolte C."/>
            <person name="Sykes S."/>
            <person name="White J."/>
            <person name="Yandava C."/>
            <person name="Burger G."/>
            <person name="Gray M.W."/>
            <person name="Holland P.W.H."/>
            <person name="King N."/>
            <person name="Lang F.B.F."/>
            <person name="Roger A.J."/>
            <person name="Ruiz-Trillo I."/>
            <person name="Haas B."/>
            <person name="Nusbaum C."/>
            <person name="Birren B."/>
        </authorList>
    </citation>
    <scope>NUCLEOTIDE SEQUENCE [LARGE SCALE GENOMIC DNA]</scope>
    <source>
        <strain evidence="2 3">JP610</strain>
    </source>
</reference>
<sequence>LVKPLPSPNTNAFQRLRTASKTSLKDLASNAASTSGSNKGSKKGKQPPSEHTSDSLTTRTPSPQEIILMLFVYRMR</sequence>
<evidence type="ECO:0000256" key="1">
    <source>
        <dbReference type="SAM" id="MobiDB-lite"/>
    </source>
</evidence>
<protein>
    <submittedName>
        <fullName evidence="2">Uncharacterized protein</fullName>
    </submittedName>
</protein>